<feature type="compositionally biased region" description="Low complexity" evidence="2">
    <location>
        <begin position="498"/>
        <end position="517"/>
    </location>
</feature>
<evidence type="ECO:0008006" key="6">
    <source>
        <dbReference type="Google" id="ProtNLM"/>
    </source>
</evidence>
<keyword evidence="1" id="KW-0175">Coiled coil</keyword>
<dbReference type="InterPro" id="IPR027417">
    <property type="entry name" value="P-loop_NTPase"/>
</dbReference>
<feature type="region of interest" description="Disordered" evidence="2">
    <location>
        <begin position="266"/>
        <end position="287"/>
    </location>
</feature>
<dbReference type="EMBL" id="JAUHJR010000003">
    <property type="protein sequence ID" value="MDN4161718.1"/>
    <property type="molecule type" value="Genomic_DNA"/>
</dbReference>
<feature type="region of interest" description="Disordered" evidence="2">
    <location>
        <begin position="1"/>
        <end position="24"/>
    </location>
</feature>
<protein>
    <recommendedName>
        <fullName evidence="6">Polysaccharide chain length determinant N-terminal domain-containing protein</fullName>
    </recommendedName>
</protein>
<keyword evidence="3" id="KW-0472">Membrane</keyword>
<dbReference type="Gene3D" id="3.40.50.300">
    <property type="entry name" value="P-loop containing nucleotide triphosphate hydrolases"/>
    <property type="match status" value="1"/>
</dbReference>
<keyword evidence="3" id="KW-0812">Transmembrane</keyword>
<dbReference type="PANTHER" id="PTHR32309:SF31">
    <property type="entry name" value="CAPSULAR EXOPOLYSACCHARIDE FAMILY"/>
    <property type="match status" value="1"/>
</dbReference>
<dbReference type="InterPro" id="IPR050445">
    <property type="entry name" value="Bact_polysacc_biosynth/exp"/>
</dbReference>
<dbReference type="PANTHER" id="PTHR32309">
    <property type="entry name" value="TYROSINE-PROTEIN KINASE"/>
    <property type="match status" value="1"/>
</dbReference>
<proteinExistence type="predicted"/>
<evidence type="ECO:0000256" key="3">
    <source>
        <dbReference type="SAM" id="Phobius"/>
    </source>
</evidence>
<evidence type="ECO:0000256" key="2">
    <source>
        <dbReference type="SAM" id="MobiDB-lite"/>
    </source>
</evidence>
<evidence type="ECO:0000313" key="4">
    <source>
        <dbReference type="EMBL" id="MDN4161718.1"/>
    </source>
</evidence>
<reference evidence="4" key="1">
    <citation type="submission" date="2023-06" db="EMBL/GenBank/DDBJ databases">
        <title>Draft genome sequence of Nocardioides sp. SOB72.</title>
        <authorList>
            <person name="Zhang G."/>
        </authorList>
    </citation>
    <scope>NUCLEOTIDE SEQUENCE</scope>
    <source>
        <strain evidence="4">SOB72</strain>
    </source>
</reference>
<feature type="transmembrane region" description="Helical" evidence="3">
    <location>
        <begin position="30"/>
        <end position="51"/>
    </location>
</feature>
<gene>
    <name evidence="4" type="ORF">QWY29_10185</name>
</gene>
<sequence length="558" mass="56961">MHDQVNGVPATSGDATPRRTTDPARRGRRLAALLVVVCALAGAGAGLWWGLQQQSVHHATSVVLVNPLEGNPFSPNGRGDELVNLETEAQLVRSDTMGDLVGRALGEDPTSLLADISVSVPPNTQLLEVSAAGATAEQAALRAQAFTETYLAFRRTRAESTSFRRAAELEEQIRDREDQQEALSKELDRATPRSSRAAVLTQQVVNLNVQADELRAQLGATRVAAPNPGQVVTPAVSARAGLPGGVPTAVLAGLLAGAALGWVGGSGLPRRDGGTRDDDEDGAPAPRERLAVWPAPVLGTLPAVAPARALTTVRAALLAAEHARPLTVLVCHPADAPGSASAVGLARSLAAARLRTVLVDVSRPLGPPGRGLSDVLRGDVRLDDAALPEGSHLRLLGAGAHAADLDDALAGPAAAQLLAQLRADADVLLLVGGAADDARAQALAGGADTVLLEAPAEPGSGDRTAAALEVLARVGAPTAHLVLLERPAAAPVAPPVAEPSRAPAAGAGPQPVPDVRGLRPRPALRLRLLATRLVLGRPAAVPAVPVCGSPHHRQGGVG</sequence>
<keyword evidence="5" id="KW-1185">Reference proteome</keyword>
<feature type="region of interest" description="Disordered" evidence="2">
    <location>
        <begin position="493"/>
        <end position="518"/>
    </location>
</feature>
<dbReference type="RefSeq" id="WP_300960617.1">
    <property type="nucleotide sequence ID" value="NZ_JAUHJR010000003.1"/>
</dbReference>
<evidence type="ECO:0000313" key="5">
    <source>
        <dbReference type="Proteomes" id="UP001168537"/>
    </source>
</evidence>
<keyword evidence="3" id="KW-1133">Transmembrane helix</keyword>
<organism evidence="4 5">
    <name type="scientific">Nocardioides abyssi</name>
    <dbReference type="NCBI Taxonomy" id="3058370"/>
    <lineage>
        <taxon>Bacteria</taxon>
        <taxon>Bacillati</taxon>
        <taxon>Actinomycetota</taxon>
        <taxon>Actinomycetes</taxon>
        <taxon>Propionibacteriales</taxon>
        <taxon>Nocardioidaceae</taxon>
        <taxon>Nocardioides</taxon>
    </lineage>
</organism>
<dbReference type="Proteomes" id="UP001168537">
    <property type="component" value="Unassembled WGS sequence"/>
</dbReference>
<feature type="coiled-coil region" evidence="1">
    <location>
        <begin position="166"/>
        <end position="217"/>
    </location>
</feature>
<dbReference type="SUPFAM" id="SSF52540">
    <property type="entry name" value="P-loop containing nucleoside triphosphate hydrolases"/>
    <property type="match status" value="1"/>
</dbReference>
<comment type="caution">
    <text evidence="4">The sequence shown here is derived from an EMBL/GenBank/DDBJ whole genome shotgun (WGS) entry which is preliminary data.</text>
</comment>
<name>A0ABT8EUK8_9ACTN</name>
<accession>A0ABT8EUK8</accession>
<evidence type="ECO:0000256" key="1">
    <source>
        <dbReference type="SAM" id="Coils"/>
    </source>
</evidence>